<dbReference type="InterPro" id="IPR025966">
    <property type="entry name" value="OppC_N"/>
</dbReference>
<dbReference type="Pfam" id="PF00528">
    <property type="entry name" value="BPD_transp_1"/>
    <property type="match status" value="1"/>
</dbReference>
<dbReference type="OrthoDB" id="9797472at2"/>
<evidence type="ECO:0000256" key="1">
    <source>
        <dbReference type="ARBA" id="ARBA00004141"/>
    </source>
</evidence>
<keyword evidence="3 5" id="KW-1133">Transmembrane helix</keyword>
<dbReference type="RefSeq" id="WP_119356684.1">
    <property type="nucleotide sequence ID" value="NZ_BJXM01000006.1"/>
</dbReference>
<keyword evidence="4 5" id="KW-0472">Membrane</keyword>
<dbReference type="GO" id="GO:0005886">
    <property type="term" value="C:plasma membrane"/>
    <property type="evidence" value="ECO:0007669"/>
    <property type="project" value="UniProtKB-SubCell"/>
</dbReference>
<proteinExistence type="inferred from homology"/>
<dbReference type="AlphaFoldDB" id="A0A399FCZ2"/>
<dbReference type="CDD" id="cd06261">
    <property type="entry name" value="TM_PBP2"/>
    <property type="match status" value="1"/>
</dbReference>
<protein>
    <submittedName>
        <fullName evidence="7">Glutathione transport system permease protein GsiD</fullName>
    </submittedName>
</protein>
<dbReference type="Pfam" id="PF12911">
    <property type="entry name" value="OppC_N"/>
    <property type="match status" value="1"/>
</dbReference>
<feature type="transmembrane region" description="Helical" evidence="5">
    <location>
        <begin position="333"/>
        <end position="356"/>
    </location>
</feature>
<evidence type="ECO:0000313" key="8">
    <source>
        <dbReference type="Proteomes" id="UP000266178"/>
    </source>
</evidence>
<dbReference type="EMBL" id="QWLB01000012">
    <property type="protein sequence ID" value="RIH92902.1"/>
    <property type="molecule type" value="Genomic_DNA"/>
</dbReference>
<feature type="transmembrane region" description="Helical" evidence="5">
    <location>
        <begin position="287"/>
        <end position="313"/>
    </location>
</feature>
<evidence type="ECO:0000256" key="5">
    <source>
        <dbReference type="RuleBase" id="RU363032"/>
    </source>
</evidence>
<comment type="similarity">
    <text evidence="5">Belongs to the binding-protein-dependent transport system permease family.</text>
</comment>
<evidence type="ECO:0000256" key="4">
    <source>
        <dbReference type="ARBA" id="ARBA00023136"/>
    </source>
</evidence>
<keyword evidence="2 5" id="KW-0812">Transmembrane</keyword>
<sequence length="370" mass="40954">MNSPVSSRPRLIDRNGPLYLAWRRFSKNTPGVISAAILLLLYLMALFAGFLAPNNITTQHPEAVYQPPQRPHLIRDGRLTWPFVYQLKKERDPVTFITRYVEDTARPTPIRFFLRQGEPYRFLGLKTNLHLFGVAASEGYLFPLGTDQFGRCLFSRILVGSQVSLTVGVVGVFISFALGILLGGISGYFGGWTDNLIQRITEVLLSIPRIPILMALSTVIPARWPSTWIYLGIIAVLAFIGWAGLARVVRGQVLALRDVDYVTAARSLGSPDLRTILRHIVPNLTSYLIVTATLALPGYIIGESALSFLGLGIKEPMASWGLLLKDAQNFQALGLYPWLLTPGLLIFLSVLAYNFLGDALRDAADVRSLD</sequence>
<feature type="domain" description="ABC transmembrane type-1" evidence="6">
    <location>
        <begin position="161"/>
        <end position="357"/>
    </location>
</feature>
<gene>
    <name evidence="7" type="primary">gsiD_5</name>
    <name evidence="7" type="ORF">Mgrana_01177</name>
</gene>
<dbReference type="PANTHER" id="PTHR43839:SF3">
    <property type="entry name" value="OLIGOPEPTIDE ABC TRANSPORTER, PERMEASE PROTEIN"/>
    <property type="match status" value="1"/>
</dbReference>
<keyword evidence="5" id="KW-0813">Transport</keyword>
<feature type="transmembrane region" description="Helical" evidence="5">
    <location>
        <begin position="32"/>
        <end position="52"/>
    </location>
</feature>
<dbReference type="InterPro" id="IPR035906">
    <property type="entry name" value="MetI-like_sf"/>
</dbReference>
<dbReference type="PROSITE" id="PS50928">
    <property type="entry name" value="ABC_TM1"/>
    <property type="match status" value="1"/>
</dbReference>
<dbReference type="Gene3D" id="1.10.3720.10">
    <property type="entry name" value="MetI-like"/>
    <property type="match status" value="1"/>
</dbReference>
<reference evidence="7 8" key="1">
    <citation type="submission" date="2018-08" db="EMBL/GenBank/DDBJ databases">
        <title>Meiothermus granaticius genome AF-68 sequencing project.</title>
        <authorList>
            <person name="Da Costa M.S."/>
            <person name="Albuquerque L."/>
            <person name="Raposo P."/>
            <person name="Froufe H.J.C."/>
            <person name="Barroso C.S."/>
            <person name="Egas C."/>
        </authorList>
    </citation>
    <scope>NUCLEOTIDE SEQUENCE [LARGE SCALE GENOMIC DNA]</scope>
    <source>
        <strain evidence="7 8">AF-68</strain>
    </source>
</reference>
<feature type="transmembrane region" description="Helical" evidence="5">
    <location>
        <begin position="163"/>
        <end position="191"/>
    </location>
</feature>
<accession>A0A399FCZ2</accession>
<dbReference type="GO" id="GO:0055085">
    <property type="term" value="P:transmembrane transport"/>
    <property type="evidence" value="ECO:0007669"/>
    <property type="project" value="InterPro"/>
</dbReference>
<dbReference type="PANTHER" id="PTHR43839">
    <property type="entry name" value="OPPC IN A BINDING PROTEIN-DEPENDENT TRANSPORT SYSTEM"/>
    <property type="match status" value="1"/>
</dbReference>
<dbReference type="InterPro" id="IPR000515">
    <property type="entry name" value="MetI-like"/>
</dbReference>
<dbReference type="SUPFAM" id="SSF161098">
    <property type="entry name" value="MetI-like"/>
    <property type="match status" value="1"/>
</dbReference>
<dbReference type="Proteomes" id="UP000266178">
    <property type="component" value="Unassembled WGS sequence"/>
</dbReference>
<comment type="caution">
    <text evidence="7">The sequence shown here is derived from an EMBL/GenBank/DDBJ whole genome shotgun (WGS) entry which is preliminary data.</text>
</comment>
<feature type="transmembrane region" description="Helical" evidence="5">
    <location>
        <begin position="228"/>
        <end position="249"/>
    </location>
</feature>
<comment type="subcellular location">
    <subcellularLocation>
        <location evidence="5">Cell membrane</location>
        <topology evidence="5">Multi-pass membrane protein</topology>
    </subcellularLocation>
    <subcellularLocation>
        <location evidence="1">Membrane</location>
        <topology evidence="1">Multi-pass membrane protein</topology>
    </subcellularLocation>
</comment>
<evidence type="ECO:0000256" key="3">
    <source>
        <dbReference type="ARBA" id="ARBA00022989"/>
    </source>
</evidence>
<evidence type="ECO:0000259" key="6">
    <source>
        <dbReference type="PROSITE" id="PS50928"/>
    </source>
</evidence>
<evidence type="ECO:0000256" key="2">
    <source>
        <dbReference type="ARBA" id="ARBA00022692"/>
    </source>
</evidence>
<organism evidence="7 8">
    <name type="scientific">Meiothermus granaticius NBRC 107808</name>
    <dbReference type="NCBI Taxonomy" id="1227551"/>
    <lineage>
        <taxon>Bacteria</taxon>
        <taxon>Thermotogati</taxon>
        <taxon>Deinococcota</taxon>
        <taxon>Deinococci</taxon>
        <taxon>Thermales</taxon>
        <taxon>Thermaceae</taxon>
        <taxon>Meiothermus</taxon>
    </lineage>
</organism>
<keyword evidence="8" id="KW-1185">Reference proteome</keyword>
<name>A0A399FCZ2_9DEIN</name>
<evidence type="ECO:0000313" key="7">
    <source>
        <dbReference type="EMBL" id="RIH92902.1"/>
    </source>
</evidence>